<dbReference type="SUPFAM" id="SSF56112">
    <property type="entry name" value="Protein kinase-like (PK-like)"/>
    <property type="match status" value="1"/>
</dbReference>
<dbReference type="AlphaFoldDB" id="A0A5B9WCE6"/>
<dbReference type="PROSITE" id="PS00107">
    <property type="entry name" value="PROTEIN_KINASE_ATP"/>
    <property type="match status" value="1"/>
</dbReference>
<dbReference type="InterPro" id="IPR000719">
    <property type="entry name" value="Prot_kinase_dom"/>
</dbReference>
<dbReference type="EC" id="2.7.11.1" evidence="9"/>
<keyword evidence="7" id="KW-0472">Membrane</keyword>
<dbReference type="PROSITE" id="PS50011">
    <property type="entry name" value="PROTEIN_KINASE_DOM"/>
    <property type="match status" value="1"/>
</dbReference>
<dbReference type="PANTHER" id="PTHR43289:SF6">
    <property type="entry name" value="SERINE_THREONINE-PROTEIN KINASE NEKL-3"/>
    <property type="match status" value="1"/>
</dbReference>
<dbReference type="PANTHER" id="PTHR43289">
    <property type="entry name" value="MITOGEN-ACTIVATED PROTEIN KINASE KINASE KINASE 20-RELATED"/>
    <property type="match status" value="1"/>
</dbReference>
<dbReference type="Gene3D" id="1.10.510.10">
    <property type="entry name" value="Transferase(Phosphotransferase) domain 1"/>
    <property type="match status" value="1"/>
</dbReference>
<evidence type="ECO:0000259" key="8">
    <source>
        <dbReference type="PROSITE" id="PS50011"/>
    </source>
</evidence>
<name>A0A5B9WCE6_9BACT</name>
<evidence type="ECO:0000256" key="4">
    <source>
        <dbReference type="ARBA" id="ARBA00022840"/>
    </source>
</evidence>
<evidence type="ECO:0000256" key="1">
    <source>
        <dbReference type="ARBA" id="ARBA00022679"/>
    </source>
</evidence>
<accession>A0A5B9WCE6</accession>
<keyword evidence="4 5" id="KW-0067">ATP-binding</keyword>
<feature type="domain" description="Protein kinase" evidence="8">
    <location>
        <begin position="266"/>
        <end position="533"/>
    </location>
</feature>
<feature type="transmembrane region" description="Helical" evidence="7">
    <location>
        <begin position="96"/>
        <end position="117"/>
    </location>
</feature>
<keyword evidence="2 5" id="KW-0547">Nucleotide-binding</keyword>
<evidence type="ECO:0000256" key="5">
    <source>
        <dbReference type="PROSITE-ProRule" id="PRU10141"/>
    </source>
</evidence>
<keyword evidence="10" id="KW-1185">Reference proteome</keyword>
<feature type="binding site" evidence="5">
    <location>
        <position position="295"/>
    </location>
    <ligand>
        <name>ATP</name>
        <dbReference type="ChEBI" id="CHEBI:30616"/>
    </ligand>
</feature>
<feature type="transmembrane region" description="Helical" evidence="7">
    <location>
        <begin position="129"/>
        <end position="149"/>
    </location>
</feature>
<keyword evidence="7" id="KW-1133">Transmembrane helix</keyword>
<dbReference type="InterPro" id="IPR011009">
    <property type="entry name" value="Kinase-like_dom_sf"/>
</dbReference>
<feature type="transmembrane region" description="Helical" evidence="7">
    <location>
        <begin position="66"/>
        <end position="84"/>
    </location>
</feature>
<dbReference type="CDD" id="cd14014">
    <property type="entry name" value="STKc_PknB_like"/>
    <property type="match status" value="1"/>
</dbReference>
<feature type="transmembrane region" description="Helical" evidence="7">
    <location>
        <begin position="161"/>
        <end position="184"/>
    </location>
</feature>
<evidence type="ECO:0000256" key="7">
    <source>
        <dbReference type="SAM" id="Phobius"/>
    </source>
</evidence>
<dbReference type="OrthoDB" id="6111975at2"/>
<dbReference type="GO" id="GO:0005524">
    <property type="term" value="F:ATP binding"/>
    <property type="evidence" value="ECO:0007669"/>
    <property type="project" value="UniProtKB-UniRule"/>
</dbReference>
<proteinExistence type="predicted"/>
<evidence type="ECO:0000256" key="6">
    <source>
        <dbReference type="SAM" id="MobiDB-lite"/>
    </source>
</evidence>
<feature type="transmembrane region" description="Helical" evidence="7">
    <location>
        <begin position="233"/>
        <end position="253"/>
    </location>
</feature>
<evidence type="ECO:0000256" key="2">
    <source>
        <dbReference type="ARBA" id="ARBA00022741"/>
    </source>
</evidence>
<dbReference type="InterPro" id="IPR017441">
    <property type="entry name" value="Protein_kinase_ATP_BS"/>
</dbReference>
<keyword evidence="7" id="KW-0812">Transmembrane</keyword>
<gene>
    <name evidence="9" type="primary">prkC_55</name>
    <name evidence="9" type="ORF">OJF2_68840</name>
</gene>
<dbReference type="Pfam" id="PF00069">
    <property type="entry name" value="Pkinase"/>
    <property type="match status" value="1"/>
</dbReference>
<dbReference type="SMART" id="SM00220">
    <property type="entry name" value="S_TKc"/>
    <property type="match status" value="1"/>
</dbReference>
<evidence type="ECO:0000256" key="3">
    <source>
        <dbReference type="ARBA" id="ARBA00022777"/>
    </source>
</evidence>
<dbReference type="Proteomes" id="UP000324233">
    <property type="component" value="Chromosome"/>
</dbReference>
<keyword evidence="3 9" id="KW-0418">Kinase</keyword>
<protein>
    <submittedName>
        <fullName evidence="9">Serine/threonine-protein kinase PrkC</fullName>
        <ecNumber evidence="9">2.7.11.1</ecNumber>
    </submittedName>
</protein>
<keyword evidence="1 9" id="KW-0808">Transferase</keyword>
<feature type="region of interest" description="Disordered" evidence="6">
    <location>
        <begin position="1"/>
        <end position="39"/>
    </location>
</feature>
<dbReference type="RefSeq" id="WP_148597743.1">
    <property type="nucleotide sequence ID" value="NZ_CP042997.1"/>
</dbReference>
<evidence type="ECO:0000313" key="9">
    <source>
        <dbReference type="EMBL" id="QEH38286.1"/>
    </source>
</evidence>
<evidence type="ECO:0000313" key="10">
    <source>
        <dbReference type="Proteomes" id="UP000324233"/>
    </source>
</evidence>
<sequence length="567" mass="61898">MKPTEPVEGGAEPTVDFAPAGRPRPAPAGPSTQASASAFGGSLPRVDVVAGSGIHLSEETRSLLRVRLRAVSLAMSFAFGAFFVRDLFLGGHYHDLFVAAFHAVVVAAFIASFLRLSGSRPIALRRLRTLELALFGMTIAFFLTVHYRLVQLRVAEGDRVMLIATVKNSILFIFAMIVLYGMFIPNTWRRAAAVVTCMAAATILSPVALRLFHPEVFRFAAPLLTFETLTDNVLMLLIGAGVTTYAAHIIYALRVEAFEARQLNQYRLTGELGAGGMGVVYLAEHRLLKRPCALKLIAPDRATDPKAMSRFEREVRTTARLSHPNTVEIYDYGRTEDGTFYYVMELLDGMNLADLVARHGPLPPGRVVFLLRQACGALAEAHAAGLVHRDLKPANIFAARRGNLHDFAKVLDFGLVLPPPEPGLAEISREGNIAGSPQYMAPEQIAGAVRPDARTDLYGLGAVAYFLLCGRAPFAGPTAMSVMIAAARDDVDPPSRYRPDLPPDLERVVLRCLAKSPADRFPDATTLDRHLAACPCAAEWDFERASEWWRAHRPGPETRDPHPSAGR</sequence>
<dbReference type="KEGG" id="agv:OJF2_68840"/>
<dbReference type="EMBL" id="CP042997">
    <property type="protein sequence ID" value="QEH38286.1"/>
    <property type="molecule type" value="Genomic_DNA"/>
</dbReference>
<organism evidence="9 10">
    <name type="scientific">Aquisphaera giovannonii</name>
    <dbReference type="NCBI Taxonomy" id="406548"/>
    <lineage>
        <taxon>Bacteria</taxon>
        <taxon>Pseudomonadati</taxon>
        <taxon>Planctomycetota</taxon>
        <taxon>Planctomycetia</taxon>
        <taxon>Isosphaerales</taxon>
        <taxon>Isosphaeraceae</taxon>
        <taxon>Aquisphaera</taxon>
    </lineage>
</organism>
<feature type="transmembrane region" description="Helical" evidence="7">
    <location>
        <begin position="191"/>
        <end position="213"/>
    </location>
</feature>
<dbReference type="GO" id="GO:0004674">
    <property type="term" value="F:protein serine/threonine kinase activity"/>
    <property type="evidence" value="ECO:0007669"/>
    <property type="project" value="UniProtKB-EC"/>
</dbReference>
<reference evidence="9 10" key="1">
    <citation type="submission" date="2019-08" db="EMBL/GenBank/DDBJ databases">
        <title>Deep-cultivation of Planctomycetes and their phenomic and genomic characterization uncovers novel biology.</title>
        <authorList>
            <person name="Wiegand S."/>
            <person name="Jogler M."/>
            <person name="Boedeker C."/>
            <person name="Pinto D."/>
            <person name="Vollmers J."/>
            <person name="Rivas-Marin E."/>
            <person name="Kohn T."/>
            <person name="Peeters S.H."/>
            <person name="Heuer A."/>
            <person name="Rast P."/>
            <person name="Oberbeckmann S."/>
            <person name="Bunk B."/>
            <person name="Jeske O."/>
            <person name="Meyerdierks A."/>
            <person name="Storesund J.E."/>
            <person name="Kallscheuer N."/>
            <person name="Luecker S."/>
            <person name="Lage O.M."/>
            <person name="Pohl T."/>
            <person name="Merkel B.J."/>
            <person name="Hornburger P."/>
            <person name="Mueller R.-W."/>
            <person name="Bruemmer F."/>
            <person name="Labrenz M."/>
            <person name="Spormann A.M."/>
            <person name="Op den Camp H."/>
            <person name="Overmann J."/>
            <person name="Amann R."/>
            <person name="Jetten M.S.M."/>
            <person name="Mascher T."/>
            <person name="Medema M.H."/>
            <person name="Devos D.P."/>
            <person name="Kaster A.-K."/>
            <person name="Ovreas L."/>
            <person name="Rohde M."/>
            <person name="Galperin M.Y."/>
            <person name="Jogler C."/>
        </authorList>
    </citation>
    <scope>NUCLEOTIDE SEQUENCE [LARGE SCALE GENOMIC DNA]</scope>
    <source>
        <strain evidence="9 10">OJF2</strain>
    </source>
</reference>
<dbReference type="Gene3D" id="3.30.200.20">
    <property type="entry name" value="Phosphorylase Kinase, domain 1"/>
    <property type="match status" value="1"/>
</dbReference>